<organism evidence="1 2">
    <name type="scientific">Alicyclobacillus fastidiosus</name>
    <dbReference type="NCBI Taxonomy" id="392011"/>
    <lineage>
        <taxon>Bacteria</taxon>
        <taxon>Bacillati</taxon>
        <taxon>Bacillota</taxon>
        <taxon>Bacilli</taxon>
        <taxon>Bacillales</taxon>
        <taxon>Alicyclobacillaceae</taxon>
        <taxon>Alicyclobacillus</taxon>
    </lineage>
</organism>
<sequence length="64" mass="7547">MNNKELEGDGMNNIEFETLSQYQDESQCASCCDGWDRYFVPTLQNELKRIGFMDKNDDECKRNE</sequence>
<name>A0ABY6ZDP0_9BACL</name>
<gene>
    <name evidence="1" type="ORF">NZD89_20615</name>
</gene>
<proteinExistence type="predicted"/>
<dbReference type="Proteomes" id="UP001164761">
    <property type="component" value="Chromosome"/>
</dbReference>
<evidence type="ECO:0000313" key="1">
    <source>
        <dbReference type="EMBL" id="WAH40683.1"/>
    </source>
</evidence>
<evidence type="ECO:0000313" key="2">
    <source>
        <dbReference type="Proteomes" id="UP001164761"/>
    </source>
</evidence>
<reference evidence="1" key="1">
    <citation type="submission" date="2022-08" db="EMBL/GenBank/DDBJ databases">
        <title>Alicyclobacillus fastidiosus DSM 17978, complete genome.</title>
        <authorList>
            <person name="Wang Q."/>
            <person name="Cai R."/>
            <person name="Wang Z."/>
        </authorList>
    </citation>
    <scope>NUCLEOTIDE SEQUENCE</scope>
    <source>
        <strain evidence="1">DSM 17978</strain>
    </source>
</reference>
<dbReference type="EMBL" id="CP104067">
    <property type="protein sequence ID" value="WAH40683.1"/>
    <property type="molecule type" value="Genomic_DNA"/>
</dbReference>
<dbReference type="RefSeq" id="WP_268004580.1">
    <property type="nucleotide sequence ID" value="NZ_BSUT01000001.1"/>
</dbReference>
<protein>
    <submittedName>
        <fullName evidence="1">Uncharacterized protein</fullName>
    </submittedName>
</protein>
<keyword evidence="2" id="KW-1185">Reference proteome</keyword>
<accession>A0ABY6ZDP0</accession>